<dbReference type="Proteomes" id="UP000094936">
    <property type="component" value="Unassembled WGS sequence"/>
</dbReference>
<reference evidence="1 2" key="1">
    <citation type="submission" date="2016-05" db="EMBL/GenBank/DDBJ databases">
        <title>Genomic Taxonomy of the Vibrionaceae.</title>
        <authorList>
            <person name="Gomez-Gil B."/>
            <person name="Enciso-Ibarra J."/>
        </authorList>
    </citation>
    <scope>NUCLEOTIDE SEQUENCE [LARGE SCALE GENOMIC DNA]</scope>
    <source>
        <strain evidence="1 2">CAIM 1920</strain>
    </source>
</reference>
<evidence type="ECO:0000313" key="2">
    <source>
        <dbReference type="Proteomes" id="UP000094936"/>
    </source>
</evidence>
<dbReference type="AlphaFoldDB" id="A0A1C3EEX5"/>
<evidence type="ECO:0000313" key="1">
    <source>
        <dbReference type="EMBL" id="ODA31807.1"/>
    </source>
</evidence>
<comment type="caution">
    <text evidence="1">The sequence shown here is derived from an EMBL/GenBank/DDBJ whole genome shotgun (WGS) entry which is preliminary data.</text>
</comment>
<dbReference type="EMBL" id="LYBM01000029">
    <property type="protein sequence ID" value="ODA31807.1"/>
    <property type="molecule type" value="Genomic_DNA"/>
</dbReference>
<dbReference type="STRING" id="1080227.A8L45_15030"/>
<sequence length="461" mass="51799">MELSSALTMIKFTKKYFFPLLSLLLISIQGCGGGDDGNTETPPVNNGNTDPSFLTSLSSYAFDDDSRETEILIRCARAFLSEQSCNLSEISPIGAGTLRATIPLSSITNRLLVSHSWMADSFIETLETIDNQELLNMFGSVNTIVISHDVLPSFYSPRTGSVYLNPSYLWRNVDEWATIDKKEDPRTDYGRELQMMGFSRFIDPTDKNRVTTSNRYSDENETRLSSEIAPGMFSLLVHELAHANDFLPPNSLLAIPNYGVFTDYLYAPNMVQNQLKQYWPLRSTTLKNLASVMFEGKTATDRLKEVTPLDAGRAFSDDGAAMMYGYSYYDSYGAEDVATLLEEVMMWIQYGAVSDVAFVRNPKNDSQDCADYVVKWGQRVRLADQNVRARADFVAQQILGRSVFIELQNLPAQPIELVTETDWCSSRTETDTLSQSVRTRAAIQRDDSGNNDFLDDYGPRK</sequence>
<name>A0A1C3EEX5_9GAMM</name>
<accession>A0A1C3EEX5</accession>
<gene>
    <name evidence="1" type="ORF">A8L45_15030</name>
</gene>
<proteinExistence type="predicted"/>
<organism evidence="1 2">
    <name type="scientific">Veronia pacifica</name>
    <dbReference type="NCBI Taxonomy" id="1080227"/>
    <lineage>
        <taxon>Bacteria</taxon>
        <taxon>Pseudomonadati</taxon>
        <taxon>Pseudomonadota</taxon>
        <taxon>Gammaproteobacteria</taxon>
        <taxon>Vibrionales</taxon>
        <taxon>Vibrionaceae</taxon>
        <taxon>Veronia</taxon>
    </lineage>
</organism>
<protein>
    <submittedName>
        <fullName evidence="1">Uncharacterized protein</fullName>
    </submittedName>
</protein>
<keyword evidence="2" id="KW-1185">Reference proteome</keyword>